<dbReference type="OrthoDB" id="10031879at2759"/>
<feature type="coiled-coil region" evidence="1">
    <location>
        <begin position="34"/>
        <end position="61"/>
    </location>
</feature>
<protein>
    <submittedName>
        <fullName evidence="2">Uncharacterized protein</fullName>
    </submittedName>
</protein>
<evidence type="ECO:0000313" key="2">
    <source>
        <dbReference type="EMBL" id="CAF1392449.1"/>
    </source>
</evidence>
<keyword evidence="1" id="KW-0175">Coiled coil</keyword>
<reference evidence="2" key="1">
    <citation type="submission" date="2021-02" db="EMBL/GenBank/DDBJ databases">
        <authorList>
            <person name="Nowell W R."/>
        </authorList>
    </citation>
    <scope>NUCLEOTIDE SEQUENCE</scope>
</reference>
<name>A0A815K8W1_9BILA</name>
<accession>A0A815K8W1</accession>
<dbReference type="Proteomes" id="UP000663882">
    <property type="component" value="Unassembled WGS sequence"/>
</dbReference>
<sequence length="349" mass="40570">MPEKGPCTDLTCDNEIKELYDCHCCLRLVCFYHLSKHIEIVKENKQRLDNLRNELNTVVCTLKLIIEREQNLVEQAKKIFDEPSSSIDELKNIIEKINQTIASNRSEEITVKVESSLLETKYCSCVCKCNKENMNSNDVTEELRISKDDEYSTDINHDSIDAVSMDETTNSIEDQHVNEENKPKQKPYRRIFRKCPLTFNGAYGLTEANHSIEFCKHEQTRQFELYNHFIQKHRLKKVYAQRLVRAVVDGQDPKITKLFDENENVINHFYKVPCPICCGQINSSEYNGQNRVTVTCQPRFIILQQLKQHLRRNHKISNLLANKLVDDIKQNQTKNDSDSVLLVPSTSSK</sequence>
<comment type="caution">
    <text evidence="2">The sequence shown here is derived from an EMBL/GenBank/DDBJ whole genome shotgun (WGS) entry which is preliminary data.</text>
</comment>
<evidence type="ECO:0000313" key="3">
    <source>
        <dbReference type="Proteomes" id="UP000663882"/>
    </source>
</evidence>
<dbReference type="AlphaFoldDB" id="A0A815K8W1"/>
<dbReference type="EMBL" id="CAJNOO010004742">
    <property type="protein sequence ID" value="CAF1392449.1"/>
    <property type="molecule type" value="Genomic_DNA"/>
</dbReference>
<organism evidence="2 3">
    <name type="scientific">Rotaria sordida</name>
    <dbReference type="NCBI Taxonomy" id="392033"/>
    <lineage>
        <taxon>Eukaryota</taxon>
        <taxon>Metazoa</taxon>
        <taxon>Spiralia</taxon>
        <taxon>Gnathifera</taxon>
        <taxon>Rotifera</taxon>
        <taxon>Eurotatoria</taxon>
        <taxon>Bdelloidea</taxon>
        <taxon>Philodinida</taxon>
        <taxon>Philodinidae</taxon>
        <taxon>Rotaria</taxon>
    </lineage>
</organism>
<evidence type="ECO:0000256" key="1">
    <source>
        <dbReference type="SAM" id="Coils"/>
    </source>
</evidence>
<proteinExistence type="predicted"/>
<gene>
    <name evidence="2" type="ORF">RFH988_LOCUS34409</name>
</gene>